<sequence>MTIVNQEKYLRFEDCKSEDNRLFSGRKSSTSSWMSTIRRGFSNRISSLKRKSLHIPSLSGRPKEVSAGSSRNKVLDPQEPFLQFWNKIFVLACIVSVAIDPLFFYISVVDIKRKCLDLDHSLKIPISVLRSVTDLFYIYHIILQFRTGFIAPSSRVFGRGELIEDSSLIAKRYIPYFIIDILAVLPLPQLVLFINAPNANRAISLVMKKQLVIVVFTQYVPRIFRIFPLYKEVTRTTGFFTETAWAGAAFNLFLFMIASNVVGALWYLITVERQDNCWSQVCKGFEECVLDHLCCGQQGKNAQFLNSSCRLLKPEEIQENDFDFGIFRDALQSRVVQRRNFWSKLSYCFWWGLRNLSSLGQGLNTSDFLGEILFAVFICILGLILFSLLIGNMQEYLQSITVRVEGMRLRRRDAEQWMSHRMLPDNLRERIRRYEQYKWQQTRGVDEDYLICNLPKDLRRDVKRHLCWSLLKRVPMFEKMDEQLLDALCDRLKPALFTENSFIIREGDPVNEMLFLMRGTLLTITTNGGRTGFFNSASLTAGDFCGEELLTWALDPHASSTLPASTRTVQAVIDVEAFALTADDLKFVAAQFRHLHSKQIRHAFRFYSQHWRTWAACFIQAAWRRHYRNKLEKSLREEEDRLQAALENETANIPSLGATIYASRFAANALRVLRRNHLKGSKSSSRVSPYCFRSQLNLILAPKARIRNIGKRLI</sequence>
<protein>
    <submittedName>
        <fullName evidence="11">LOW QUALITY PROTEIN: cyclic nucleotide-gated ion channel 1</fullName>
    </submittedName>
</protein>
<keyword evidence="4" id="KW-0812">Transmembrane</keyword>
<dbReference type="Gene3D" id="2.60.120.10">
    <property type="entry name" value="Jelly Rolls"/>
    <property type="match status" value="1"/>
</dbReference>
<dbReference type="AlphaFoldDB" id="A0A1S3YXP0"/>
<dbReference type="OMA" id="QLVHNSQ"/>
<evidence type="ECO:0000256" key="6">
    <source>
        <dbReference type="ARBA" id="ARBA00023065"/>
    </source>
</evidence>
<dbReference type="GO" id="GO:0012505">
    <property type="term" value="C:endomembrane system"/>
    <property type="evidence" value="ECO:0007669"/>
    <property type="project" value="UniProtKB-SubCell"/>
</dbReference>
<evidence type="ECO:0000256" key="5">
    <source>
        <dbReference type="ARBA" id="ARBA00022989"/>
    </source>
</evidence>
<dbReference type="PaxDb" id="4097-A0A1S3YXP0"/>
<proteinExistence type="inferred from homology"/>
<dbReference type="InterPro" id="IPR005821">
    <property type="entry name" value="Ion_trans_dom"/>
</dbReference>
<dbReference type="GeneID" id="107780788"/>
<dbReference type="RefSeq" id="XP_016456855.1">
    <property type="nucleotide sequence ID" value="XM_016601369.1"/>
</dbReference>
<reference evidence="10" key="1">
    <citation type="journal article" date="2014" name="Nat. Commun.">
        <title>The tobacco genome sequence and its comparison with those of tomato and potato.</title>
        <authorList>
            <person name="Sierro N."/>
            <person name="Battey J.N."/>
            <person name="Ouadi S."/>
            <person name="Bakaher N."/>
            <person name="Bovet L."/>
            <person name="Willig A."/>
            <person name="Goepfert S."/>
            <person name="Peitsch M.C."/>
            <person name="Ivanov N.V."/>
        </authorList>
    </citation>
    <scope>NUCLEOTIDE SEQUENCE [LARGE SCALE GENOMIC DNA]</scope>
</reference>
<comment type="similarity">
    <text evidence="2">Belongs to the cyclic nucleotide-gated cation channel (TC 1.A.1.5) family.</text>
</comment>
<evidence type="ECO:0000256" key="1">
    <source>
        <dbReference type="ARBA" id="ARBA00004127"/>
    </source>
</evidence>
<dbReference type="KEGG" id="nta:107780788"/>
<accession>A0A1S3YXP0</accession>
<keyword evidence="7" id="KW-0472">Membrane</keyword>
<keyword evidence="5" id="KW-1133">Transmembrane helix</keyword>
<dbReference type="PANTHER" id="PTHR45651">
    <property type="entry name" value="CYCLIC NUCLEOTIDE-GATED ION CHANNEL 15-RELATED-RELATED"/>
    <property type="match status" value="1"/>
</dbReference>
<dbReference type="GO" id="GO:0016020">
    <property type="term" value="C:membrane"/>
    <property type="evidence" value="ECO:0007669"/>
    <property type="project" value="InterPro"/>
</dbReference>
<evidence type="ECO:0000256" key="3">
    <source>
        <dbReference type="ARBA" id="ARBA00022448"/>
    </source>
</evidence>
<dbReference type="Proteomes" id="UP000790787">
    <property type="component" value="Chromosome 19"/>
</dbReference>
<dbReference type="CDD" id="cd00038">
    <property type="entry name" value="CAP_ED"/>
    <property type="match status" value="1"/>
</dbReference>
<dbReference type="Pfam" id="PF00520">
    <property type="entry name" value="Ion_trans"/>
    <property type="match status" value="1"/>
</dbReference>
<dbReference type="GO" id="GO:0005216">
    <property type="term" value="F:monoatomic ion channel activity"/>
    <property type="evidence" value="ECO:0007669"/>
    <property type="project" value="InterPro"/>
</dbReference>
<keyword evidence="3" id="KW-0813">Transport</keyword>
<dbReference type="InterPro" id="IPR018490">
    <property type="entry name" value="cNMP-bd_dom_sf"/>
</dbReference>
<keyword evidence="8" id="KW-1071">Ligand-gated ion channel</keyword>
<dbReference type="SUPFAM" id="SSF51206">
    <property type="entry name" value="cAMP-binding domain-like"/>
    <property type="match status" value="1"/>
</dbReference>
<dbReference type="FunFam" id="1.10.287.630:FF:000003">
    <property type="entry name" value="Cyclic nucleotide-gated ion channel 1"/>
    <property type="match status" value="1"/>
</dbReference>
<gene>
    <name evidence="11" type="primary">LOC107780788</name>
</gene>
<reference evidence="11" key="2">
    <citation type="submission" date="2025-08" db="UniProtKB">
        <authorList>
            <consortium name="RefSeq"/>
        </authorList>
    </citation>
    <scope>IDENTIFICATION</scope>
    <source>
        <tissue evidence="11">Leaf</tissue>
    </source>
</reference>
<dbReference type="Gene3D" id="1.10.287.630">
    <property type="entry name" value="Helix hairpin bin"/>
    <property type="match status" value="1"/>
</dbReference>
<dbReference type="SMART" id="SM00100">
    <property type="entry name" value="cNMP"/>
    <property type="match status" value="1"/>
</dbReference>
<organism evidence="10 11">
    <name type="scientific">Nicotiana tabacum</name>
    <name type="common">Common tobacco</name>
    <dbReference type="NCBI Taxonomy" id="4097"/>
    <lineage>
        <taxon>Eukaryota</taxon>
        <taxon>Viridiplantae</taxon>
        <taxon>Streptophyta</taxon>
        <taxon>Embryophyta</taxon>
        <taxon>Tracheophyta</taxon>
        <taxon>Spermatophyta</taxon>
        <taxon>Magnoliopsida</taxon>
        <taxon>eudicotyledons</taxon>
        <taxon>Gunneridae</taxon>
        <taxon>Pentapetalae</taxon>
        <taxon>asterids</taxon>
        <taxon>lamiids</taxon>
        <taxon>Solanales</taxon>
        <taxon>Solanaceae</taxon>
        <taxon>Nicotianoideae</taxon>
        <taxon>Nicotianeae</taxon>
        <taxon>Nicotiana</taxon>
    </lineage>
</organism>
<evidence type="ECO:0000313" key="10">
    <source>
        <dbReference type="Proteomes" id="UP000790787"/>
    </source>
</evidence>
<name>A0A1S3YXP0_TOBAC</name>
<evidence type="ECO:0000256" key="8">
    <source>
        <dbReference type="ARBA" id="ARBA00023286"/>
    </source>
</evidence>
<dbReference type="RefSeq" id="XP_016456855.2">
    <property type="nucleotide sequence ID" value="XM_016601369.2"/>
</dbReference>
<dbReference type="InterPro" id="IPR014710">
    <property type="entry name" value="RmlC-like_jellyroll"/>
</dbReference>
<dbReference type="PROSITE" id="PS50042">
    <property type="entry name" value="CNMP_BINDING_3"/>
    <property type="match status" value="1"/>
</dbReference>
<dbReference type="InterPro" id="IPR000595">
    <property type="entry name" value="cNMP-bd_dom"/>
</dbReference>
<evidence type="ECO:0000256" key="7">
    <source>
        <dbReference type="ARBA" id="ARBA00023136"/>
    </source>
</evidence>
<comment type="subcellular location">
    <subcellularLocation>
        <location evidence="1">Endomembrane system</location>
        <topology evidence="1">Multi-pass membrane protein</topology>
    </subcellularLocation>
</comment>
<evidence type="ECO:0000256" key="9">
    <source>
        <dbReference type="ARBA" id="ARBA00023303"/>
    </source>
</evidence>
<keyword evidence="10" id="KW-1185">Reference proteome</keyword>
<dbReference type="FunFam" id="2.60.120.10:FF:000024">
    <property type="entry name" value="Cyclic nucleotide-gated ion channel 1"/>
    <property type="match status" value="1"/>
</dbReference>
<evidence type="ECO:0000256" key="2">
    <source>
        <dbReference type="ARBA" id="ARBA00010486"/>
    </source>
</evidence>
<evidence type="ECO:0000313" key="11">
    <source>
        <dbReference type="RefSeq" id="XP_016456855.2"/>
    </source>
</evidence>
<dbReference type="PANTHER" id="PTHR45651:SF56">
    <property type="entry name" value="CYCLIC NUCLEOTIDE-GATED ION CHANNEL 1-LIKE"/>
    <property type="match status" value="1"/>
</dbReference>
<keyword evidence="6" id="KW-0406">Ion transport</keyword>
<keyword evidence="9" id="KW-0407">Ion channel</keyword>
<dbReference type="Gene3D" id="1.10.287.70">
    <property type="match status" value="1"/>
</dbReference>
<evidence type="ECO:0000256" key="4">
    <source>
        <dbReference type="ARBA" id="ARBA00022692"/>
    </source>
</evidence>
<dbReference type="OrthoDB" id="421226at2759"/>
<dbReference type="STRING" id="4097.A0A1S3YXP0"/>
<dbReference type="SUPFAM" id="SSF81324">
    <property type="entry name" value="Voltage-gated potassium channels"/>
    <property type="match status" value="1"/>
</dbReference>